<feature type="compositionally biased region" description="Basic residues" evidence="1">
    <location>
        <begin position="556"/>
        <end position="569"/>
    </location>
</feature>
<keyword evidence="3" id="KW-1185">Reference proteome</keyword>
<sequence length="569" mass="63097">MRAFFTKDASKPASKFRREISEQHGMRFHQRRLQIYTRISKQHACVFTKTPQPASKLDRKYPNNTRVFFTKDALSSESPSTYRDTVMPYDMDAGEDFEAEITAISDDSDSDGSDGEVSGSDLDAVRTVLAVPGPDAQMHDVRKALAVAQQAYHATRSELRVLKKQYLTLSSAIPARSRNRMLKKTSPLDSSITHQGQKYTLFSHFWVINGLFPTSPQPANVDPRAATRWSSPDAKLKGAMAELYQIIPKDLHTSMETYPRFGSLFRSAVSSERSNILHSIKDCAGVIFSPFKLDPSIFADQPSKKQDNKDLLVLLKRNGEGDYIRLAPVLFAKPNAMSADDFLKSPVLVKIIRVEVYGKAILGGKTRGHPKGRGLRMGAQSVTEGMIAGAAILARFLLTHDTELTATGAETKIDYQKDYDFYLERLFKSSPWAIGVMEYFNKEVFNTRAALLSAPASVVPSASIPRTWEDDLLEELDNPVARAPSPTLPHLQILPPRMTVSLSQHQCQSASHVPGVSSTQLQVDVTQTEPAGGKAWRRGRISAQPVPAAVPDVPKPKRISTRSKKPTTR</sequence>
<feature type="region of interest" description="Disordered" evidence="1">
    <location>
        <begin position="530"/>
        <end position="569"/>
    </location>
</feature>
<proteinExistence type="predicted"/>
<dbReference type="Proteomes" id="UP000823399">
    <property type="component" value="Unassembled WGS sequence"/>
</dbReference>
<dbReference type="GeneID" id="64705474"/>
<reference evidence="2" key="1">
    <citation type="journal article" date="2020" name="New Phytol.">
        <title>Comparative genomics reveals dynamic genome evolution in host specialist ectomycorrhizal fungi.</title>
        <authorList>
            <person name="Lofgren L.A."/>
            <person name="Nguyen N.H."/>
            <person name="Vilgalys R."/>
            <person name="Ruytinx J."/>
            <person name="Liao H.L."/>
            <person name="Branco S."/>
            <person name="Kuo A."/>
            <person name="LaButti K."/>
            <person name="Lipzen A."/>
            <person name="Andreopoulos W."/>
            <person name="Pangilinan J."/>
            <person name="Riley R."/>
            <person name="Hundley H."/>
            <person name="Na H."/>
            <person name="Barry K."/>
            <person name="Grigoriev I.V."/>
            <person name="Stajich J.E."/>
            <person name="Kennedy P.G."/>
        </authorList>
    </citation>
    <scope>NUCLEOTIDE SEQUENCE</scope>
    <source>
        <strain evidence="2">FC423</strain>
    </source>
</reference>
<dbReference type="InterPro" id="IPR046521">
    <property type="entry name" value="DUF6698"/>
</dbReference>
<evidence type="ECO:0000313" key="3">
    <source>
        <dbReference type="Proteomes" id="UP000823399"/>
    </source>
</evidence>
<dbReference type="OrthoDB" id="3231188at2759"/>
<dbReference type="EMBL" id="JABBWM010000023">
    <property type="protein sequence ID" value="KAG2109748.1"/>
    <property type="molecule type" value="Genomic_DNA"/>
</dbReference>
<dbReference type="Pfam" id="PF20414">
    <property type="entry name" value="DUF6698"/>
    <property type="match status" value="1"/>
</dbReference>
<gene>
    <name evidence="2" type="ORF">F5147DRAFT_798099</name>
</gene>
<comment type="caution">
    <text evidence="2">The sequence shown here is derived from an EMBL/GenBank/DDBJ whole genome shotgun (WGS) entry which is preliminary data.</text>
</comment>
<name>A0A9P7JUI6_9AGAM</name>
<evidence type="ECO:0000256" key="1">
    <source>
        <dbReference type="SAM" id="MobiDB-lite"/>
    </source>
</evidence>
<dbReference type="AlphaFoldDB" id="A0A9P7JUI6"/>
<accession>A0A9P7JUI6</accession>
<dbReference type="RefSeq" id="XP_041293693.1">
    <property type="nucleotide sequence ID" value="XM_041443215.1"/>
</dbReference>
<organism evidence="2 3">
    <name type="scientific">Suillus discolor</name>
    <dbReference type="NCBI Taxonomy" id="1912936"/>
    <lineage>
        <taxon>Eukaryota</taxon>
        <taxon>Fungi</taxon>
        <taxon>Dikarya</taxon>
        <taxon>Basidiomycota</taxon>
        <taxon>Agaricomycotina</taxon>
        <taxon>Agaricomycetes</taxon>
        <taxon>Agaricomycetidae</taxon>
        <taxon>Boletales</taxon>
        <taxon>Suillineae</taxon>
        <taxon>Suillaceae</taxon>
        <taxon>Suillus</taxon>
    </lineage>
</organism>
<evidence type="ECO:0000313" key="2">
    <source>
        <dbReference type="EMBL" id="KAG2109748.1"/>
    </source>
</evidence>
<protein>
    <submittedName>
        <fullName evidence="2">Uncharacterized protein</fullName>
    </submittedName>
</protein>